<dbReference type="OrthoDB" id="10385333at2759"/>
<dbReference type="Proteomes" id="UP000759537">
    <property type="component" value="Unassembled WGS sequence"/>
</dbReference>
<keyword evidence="1" id="KW-0732">Signal</keyword>
<evidence type="ECO:0000313" key="2">
    <source>
        <dbReference type="EMBL" id="KAF8465617.1"/>
    </source>
</evidence>
<feature type="signal peptide" evidence="1">
    <location>
        <begin position="1"/>
        <end position="29"/>
    </location>
</feature>
<proteinExistence type="predicted"/>
<dbReference type="AlphaFoldDB" id="A0A9P5JW82"/>
<organism evidence="2 3">
    <name type="scientific">Russula ochroleuca</name>
    <dbReference type="NCBI Taxonomy" id="152965"/>
    <lineage>
        <taxon>Eukaryota</taxon>
        <taxon>Fungi</taxon>
        <taxon>Dikarya</taxon>
        <taxon>Basidiomycota</taxon>
        <taxon>Agaricomycotina</taxon>
        <taxon>Agaricomycetes</taxon>
        <taxon>Russulales</taxon>
        <taxon>Russulaceae</taxon>
        <taxon>Russula</taxon>
    </lineage>
</organism>
<accession>A0A9P5JW82</accession>
<name>A0A9P5JW82_9AGAM</name>
<gene>
    <name evidence="2" type="ORF">DFH94DRAFT_355621</name>
</gene>
<dbReference type="EMBL" id="WHVB01000046">
    <property type="protein sequence ID" value="KAF8465617.1"/>
    <property type="molecule type" value="Genomic_DNA"/>
</dbReference>
<reference evidence="2" key="1">
    <citation type="submission" date="2019-10" db="EMBL/GenBank/DDBJ databases">
        <authorList>
            <consortium name="DOE Joint Genome Institute"/>
            <person name="Kuo A."/>
            <person name="Miyauchi S."/>
            <person name="Kiss E."/>
            <person name="Drula E."/>
            <person name="Kohler A."/>
            <person name="Sanchez-Garcia M."/>
            <person name="Andreopoulos B."/>
            <person name="Barry K.W."/>
            <person name="Bonito G."/>
            <person name="Buee M."/>
            <person name="Carver A."/>
            <person name="Chen C."/>
            <person name="Cichocki N."/>
            <person name="Clum A."/>
            <person name="Culley D."/>
            <person name="Crous P.W."/>
            <person name="Fauchery L."/>
            <person name="Girlanda M."/>
            <person name="Hayes R."/>
            <person name="Keri Z."/>
            <person name="LaButti K."/>
            <person name="Lipzen A."/>
            <person name="Lombard V."/>
            <person name="Magnuson J."/>
            <person name="Maillard F."/>
            <person name="Morin E."/>
            <person name="Murat C."/>
            <person name="Nolan M."/>
            <person name="Ohm R."/>
            <person name="Pangilinan J."/>
            <person name="Pereira M."/>
            <person name="Perotto S."/>
            <person name="Peter M."/>
            <person name="Riley R."/>
            <person name="Sitrit Y."/>
            <person name="Stielow B."/>
            <person name="Szollosi G."/>
            <person name="Zifcakova L."/>
            <person name="Stursova M."/>
            <person name="Spatafora J.W."/>
            <person name="Tedersoo L."/>
            <person name="Vaario L.-M."/>
            <person name="Yamada A."/>
            <person name="Yan M."/>
            <person name="Wang P."/>
            <person name="Xu J."/>
            <person name="Bruns T."/>
            <person name="Baldrian P."/>
            <person name="Vilgalys R."/>
            <person name="Henrissat B."/>
            <person name="Grigoriev I.V."/>
            <person name="Hibbett D."/>
            <person name="Nagy L.G."/>
            <person name="Martin F.M."/>
        </authorList>
    </citation>
    <scope>NUCLEOTIDE SEQUENCE</scope>
    <source>
        <strain evidence="2">Prilba</strain>
    </source>
</reference>
<evidence type="ECO:0000256" key="1">
    <source>
        <dbReference type="SAM" id="SignalP"/>
    </source>
</evidence>
<feature type="chain" id="PRO_5040397389" evidence="1">
    <location>
        <begin position="30"/>
        <end position="133"/>
    </location>
</feature>
<comment type="caution">
    <text evidence="2">The sequence shown here is derived from an EMBL/GenBank/DDBJ whole genome shotgun (WGS) entry which is preliminary data.</text>
</comment>
<sequence length="133" mass="14652">MRFTTSSALTNALIIFTLALLSLIPAADAQAGEIDIVWISPSAGDIHFVGQESEIKWLAGGDGIDLINITCELWLHGPYEIAYQLTGKIGITNSTSGPMTYPAQAIPSNEYYIFMETFNRLEFHSDNFTIAYQ</sequence>
<protein>
    <submittedName>
        <fullName evidence="2">Uncharacterized protein</fullName>
    </submittedName>
</protein>
<reference evidence="2" key="2">
    <citation type="journal article" date="2020" name="Nat. Commun.">
        <title>Large-scale genome sequencing of mycorrhizal fungi provides insights into the early evolution of symbiotic traits.</title>
        <authorList>
            <person name="Miyauchi S."/>
            <person name="Kiss E."/>
            <person name="Kuo A."/>
            <person name="Drula E."/>
            <person name="Kohler A."/>
            <person name="Sanchez-Garcia M."/>
            <person name="Morin E."/>
            <person name="Andreopoulos B."/>
            <person name="Barry K.W."/>
            <person name="Bonito G."/>
            <person name="Buee M."/>
            <person name="Carver A."/>
            <person name="Chen C."/>
            <person name="Cichocki N."/>
            <person name="Clum A."/>
            <person name="Culley D."/>
            <person name="Crous P.W."/>
            <person name="Fauchery L."/>
            <person name="Girlanda M."/>
            <person name="Hayes R.D."/>
            <person name="Keri Z."/>
            <person name="LaButti K."/>
            <person name="Lipzen A."/>
            <person name="Lombard V."/>
            <person name="Magnuson J."/>
            <person name="Maillard F."/>
            <person name="Murat C."/>
            <person name="Nolan M."/>
            <person name="Ohm R.A."/>
            <person name="Pangilinan J."/>
            <person name="Pereira M.F."/>
            <person name="Perotto S."/>
            <person name="Peter M."/>
            <person name="Pfister S."/>
            <person name="Riley R."/>
            <person name="Sitrit Y."/>
            <person name="Stielow J.B."/>
            <person name="Szollosi G."/>
            <person name="Zifcakova L."/>
            <person name="Stursova M."/>
            <person name="Spatafora J.W."/>
            <person name="Tedersoo L."/>
            <person name="Vaario L.M."/>
            <person name="Yamada A."/>
            <person name="Yan M."/>
            <person name="Wang P."/>
            <person name="Xu J."/>
            <person name="Bruns T."/>
            <person name="Baldrian P."/>
            <person name="Vilgalys R."/>
            <person name="Dunand C."/>
            <person name="Henrissat B."/>
            <person name="Grigoriev I.V."/>
            <person name="Hibbett D."/>
            <person name="Nagy L.G."/>
            <person name="Martin F.M."/>
        </authorList>
    </citation>
    <scope>NUCLEOTIDE SEQUENCE</scope>
    <source>
        <strain evidence="2">Prilba</strain>
    </source>
</reference>
<evidence type="ECO:0000313" key="3">
    <source>
        <dbReference type="Proteomes" id="UP000759537"/>
    </source>
</evidence>
<keyword evidence="3" id="KW-1185">Reference proteome</keyword>